<evidence type="ECO:0000313" key="9">
    <source>
        <dbReference type="WBParaSite" id="ACRNAN_scaffold3182.g31526.t1"/>
    </source>
</evidence>
<protein>
    <recommendedName>
        <fullName evidence="3 6">Glucosylceramidase</fullName>
        <ecNumber evidence="3 6">3.2.1.45</ecNumber>
    </recommendedName>
</protein>
<dbReference type="AlphaFoldDB" id="A0A914DNG8"/>
<dbReference type="InterPro" id="IPR033453">
    <property type="entry name" value="Glyco_hydro_30_TIM-barrel"/>
</dbReference>
<dbReference type="GO" id="GO:0004348">
    <property type="term" value="F:glucosylceramidase activity"/>
    <property type="evidence" value="ECO:0007669"/>
    <property type="project" value="UniProtKB-EC"/>
</dbReference>
<feature type="domain" description="Glycosyl hydrolase family 30 TIM-barrel" evidence="7">
    <location>
        <begin position="42"/>
        <end position="92"/>
    </location>
</feature>
<evidence type="ECO:0000256" key="6">
    <source>
        <dbReference type="RuleBase" id="RU361188"/>
    </source>
</evidence>
<dbReference type="GO" id="GO:0016020">
    <property type="term" value="C:membrane"/>
    <property type="evidence" value="ECO:0007669"/>
    <property type="project" value="GOC"/>
</dbReference>
<reference evidence="9" key="1">
    <citation type="submission" date="2022-11" db="UniProtKB">
        <authorList>
            <consortium name="WormBaseParasite"/>
        </authorList>
    </citation>
    <scope>IDENTIFICATION</scope>
</reference>
<dbReference type="InterPro" id="IPR017853">
    <property type="entry name" value="GH"/>
</dbReference>
<dbReference type="SUPFAM" id="SSF51445">
    <property type="entry name" value="(Trans)glycosidases"/>
    <property type="match status" value="1"/>
</dbReference>
<comment type="similarity">
    <text evidence="2 6">Belongs to the glycosyl hydrolase 30 family.</text>
</comment>
<sequence length="121" mass="13565">MVCVCNSTYCDEFPPLGQLQPGQAAIYTSSQSGKRFDRTDAFFNADGRTGYTVGRVPMAGCDFSAREYSYDDVDGDFDLTNFGLTIEDLNYKRFCEAKSGSYFERKSFDPESQTHDSGYKS</sequence>
<keyword evidence="6" id="KW-0746">Sphingolipid metabolism</keyword>
<dbReference type="PANTHER" id="PTHR11069">
    <property type="entry name" value="GLUCOSYLCERAMIDASE"/>
    <property type="match status" value="1"/>
</dbReference>
<keyword evidence="6" id="KW-0326">Glycosidase</keyword>
<name>A0A914DNG8_9BILA</name>
<organism evidence="8 9">
    <name type="scientific">Acrobeloides nanus</name>
    <dbReference type="NCBI Taxonomy" id="290746"/>
    <lineage>
        <taxon>Eukaryota</taxon>
        <taxon>Metazoa</taxon>
        <taxon>Ecdysozoa</taxon>
        <taxon>Nematoda</taxon>
        <taxon>Chromadorea</taxon>
        <taxon>Rhabditida</taxon>
        <taxon>Tylenchina</taxon>
        <taxon>Cephalobomorpha</taxon>
        <taxon>Cephaloboidea</taxon>
        <taxon>Cephalobidae</taxon>
        <taxon>Acrobeloides</taxon>
    </lineage>
</organism>
<comment type="catalytic activity">
    <reaction evidence="1">
        <text>a beta-D-glucosyl-(1&lt;-&gt;1')-N-acylsphing-4-enine + H2O = an N-acylsphing-4-enine + D-glucose</text>
        <dbReference type="Rhea" id="RHEA:13269"/>
        <dbReference type="ChEBI" id="CHEBI:4167"/>
        <dbReference type="ChEBI" id="CHEBI:15377"/>
        <dbReference type="ChEBI" id="CHEBI:22801"/>
        <dbReference type="ChEBI" id="CHEBI:52639"/>
        <dbReference type="EC" id="3.2.1.45"/>
    </reaction>
    <physiologicalReaction direction="left-to-right" evidence="1">
        <dbReference type="Rhea" id="RHEA:13270"/>
    </physiologicalReaction>
</comment>
<evidence type="ECO:0000259" key="7">
    <source>
        <dbReference type="Pfam" id="PF02055"/>
    </source>
</evidence>
<dbReference type="InterPro" id="IPR001139">
    <property type="entry name" value="Glyco_hydro_30"/>
</dbReference>
<evidence type="ECO:0000256" key="2">
    <source>
        <dbReference type="ARBA" id="ARBA00005382"/>
    </source>
</evidence>
<evidence type="ECO:0000256" key="4">
    <source>
        <dbReference type="ARBA" id="ARBA00022729"/>
    </source>
</evidence>
<dbReference type="PANTHER" id="PTHR11069:SF23">
    <property type="entry name" value="LYSOSOMAL ACID GLUCOSYLCERAMIDASE"/>
    <property type="match status" value="1"/>
</dbReference>
<proteinExistence type="inferred from homology"/>
<evidence type="ECO:0000256" key="3">
    <source>
        <dbReference type="ARBA" id="ARBA00012658"/>
    </source>
</evidence>
<dbReference type="Gene3D" id="3.20.20.80">
    <property type="entry name" value="Glycosidases"/>
    <property type="match status" value="1"/>
</dbReference>
<keyword evidence="8" id="KW-1185">Reference proteome</keyword>
<evidence type="ECO:0000313" key="8">
    <source>
        <dbReference type="Proteomes" id="UP000887540"/>
    </source>
</evidence>
<dbReference type="EC" id="3.2.1.45" evidence="3 6"/>
<accession>A0A914DNG8</accession>
<dbReference type="Proteomes" id="UP000887540">
    <property type="component" value="Unplaced"/>
</dbReference>
<dbReference type="PRINTS" id="PR00843">
    <property type="entry name" value="GLHYDRLASE30"/>
</dbReference>
<keyword evidence="6" id="KW-0443">Lipid metabolism</keyword>
<keyword evidence="4" id="KW-0732">Signal</keyword>
<evidence type="ECO:0000256" key="1">
    <source>
        <dbReference type="ARBA" id="ARBA00001013"/>
    </source>
</evidence>
<dbReference type="SUPFAM" id="SSF51011">
    <property type="entry name" value="Glycosyl hydrolase domain"/>
    <property type="match status" value="1"/>
</dbReference>
<dbReference type="GO" id="GO:0006680">
    <property type="term" value="P:glucosylceramide catabolic process"/>
    <property type="evidence" value="ECO:0007669"/>
    <property type="project" value="TreeGrafter"/>
</dbReference>
<dbReference type="WBParaSite" id="ACRNAN_scaffold3182.g31526.t1">
    <property type="protein sequence ID" value="ACRNAN_scaffold3182.g31526.t1"/>
    <property type="gene ID" value="ACRNAN_scaffold3182.g31526"/>
</dbReference>
<dbReference type="Pfam" id="PF02055">
    <property type="entry name" value="Glyco_hydro_30"/>
    <property type="match status" value="1"/>
</dbReference>
<evidence type="ECO:0000256" key="5">
    <source>
        <dbReference type="ARBA" id="ARBA00022801"/>
    </source>
</evidence>
<keyword evidence="5 6" id="KW-0378">Hydrolase</keyword>